<dbReference type="Proteomes" id="UP000095287">
    <property type="component" value="Unplaced"/>
</dbReference>
<proteinExistence type="predicted"/>
<dbReference type="WBParaSite" id="L893_g5141.t1">
    <property type="protein sequence ID" value="L893_g5141.t1"/>
    <property type="gene ID" value="L893_g5141"/>
</dbReference>
<reference evidence="3" key="1">
    <citation type="submission" date="2016-11" db="UniProtKB">
        <authorList>
            <consortium name="WormBaseParasite"/>
        </authorList>
    </citation>
    <scope>IDENTIFICATION</scope>
</reference>
<keyword evidence="2" id="KW-1185">Reference proteome</keyword>
<evidence type="ECO:0000313" key="2">
    <source>
        <dbReference type="Proteomes" id="UP000095287"/>
    </source>
</evidence>
<name>A0A1I8AG42_9BILA</name>
<accession>A0A1I8AG42</accession>
<keyword evidence="1" id="KW-1133">Transmembrane helix</keyword>
<keyword evidence="1" id="KW-0472">Membrane</keyword>
<dbReference type="AlphaFoldDB" id="A0A1I8AG42"/>
<sequence>MSSPLPFFSIFDWDEWVCLIAVFGVSVAMVASGSYLGVRHEDKRSRMYKKKWATVKADPTEDTVVVSLTDTSHAPLLDAAPSIYSPIRRKAARALSMLSRGPEDSE</sequence>
<protein>
    <submittedName>
        <fullName evidence="3">Transmembrane protein</fullName>
    </submittedName>
</protein>
<keyword evidence="1" id="KW-0812">Transmembrane</keyword>
<evidence type="ECO:0000256" key="1">
    <source>
        <dbReference type="SAM" id="Phobius"/>
    </source>
</evidence>
<feature type="transmembrane region" description="Helical" evidence="1">
    <location>
        <begin position="20"/>
        <end position="38"/>
    </location>
</feature>
<evidence type="ECO:0000313" key="3">
    <source>
        <dbReference type="WBParaSite" id="L893_g5141.t1"/>
    </source>
</evidence>
<organism evidence="2 3">
    <name type="scientific">Steinernema glaseri</name>
    <dbReference type="NCBI Taxonomy" id="37863"/>
    <lineage>
        <taxon>Eukaryota</taxon>
        <taxon>Metazoa</taxon>
        <taxon>Ecdysozoa</taxon>
        <taxon>Nematoda</taxon>
        <taxon>Chromadorea</taxon>
        <taxon>Rhabditida</taxon>
        <taxon>Tylenchina</taxon>
        <taxon>Panagrolaimomorpha</taxon>
        <taxon>Strongyloidoidea</taxon>
        <taxon>Steinernematidae</taxon>
        <taxon>Steinernema</taxon>
    </lineage>
</organism>